<accession>A0AB39C7A7</accession>
<sequence length="62" mass="7350">MKVMFEVIDGEIFVSVYQSIWDDEGGEDFLVHREKVSHRAIEIVGHYYNYHKNKIASEKFSK</sequence>
<dbReference type="EMBL" id="PP965177">
    <property type="protein sequence ID" value="XDJ02456.1"/>
    <property type="molecule type" value="Genomic_DNA"/>
</dbReference>
<proteinExistence type="predicted"/>
<evidence type="ECO:0000313" key="1">
    <source>
        <dbReference type="EMBL" id="XDJ02456.1"/>
    </source>
</evidence>
<organism evidence="1">
    <name type="scientific">Bacillus phage KoopaTroopa</name>
    <dbReference type="NCBI Taxonomy" id="3234046"/>
    <lineage>
        <taxon>Viruses</taxon>
        <taxon>Duplodnaviria</taxon>
        <taxon>Heunggongvirae</taxon>
        <taxon>Uroviricota</taxon>
        <taxon>Caudoviricetes</taxon>
    </lineage>
</organism>
<name>A0AB39C7A7_9CAUD</name>
<reference evidence="1" key="1">
    <citation type="submission" date="2024-06" db="EMBL/GenBank/DDBJ databases">
        <authorList>
            <person name="Lee H."/>
            <person name="Agrawal S."/>
        </authorList>
    </citation>
    <scope>NUCLEOTIDE SEQUENCE</scope>
</reference>
<protein>
    <submittedName>
        <fullName evidence="1">Uncharacterized protein</fullName>
    </submittedName>
</protein>